<keyword evidence="2" id="KW-0547">Nucleotide-binding</keyword>
<evidence type="ECO:0000259" key="5">
    <source>
        <dbReference type="Pfam" id="PF00931"/>
    </source>
</evidence>
<dbReference type="GO" id="GO:0043531">
    <property type="term" value="F:ADP binding"/>
    <property type="evidence" value="ECO:0007669"/>
    <property type="project" value="InterPro"/>
</dbReference>
<evidence type="ECO:0000256" key="2">
    <source>
        <dbReference type="ARBA" id="ARBA00022741"/>
    </source>
</evidence>
<evidence type="ECO:0000313" key="7">
    <source>
        <dbReference type="EMBL" id="AES98677.2"/>
    </source>
</evidence>
<dbReference type="PANTHER" id="PTHR36766:SF42">
    <property type="entry name" value="NB-ARC DOMAIN DISEASE RESISTANCE PROTEIN"/>
    <property type="match status" value="1"/>
</dbReference>
<name>G7JZK8_MEDTR</name>
<dbReference type="Pfam" id="PF18052">
    <property type="entry name" value="Rx_N"/>
    <property type="match status" value="1"/>
</dbReference>
<keyword evidence="4" id="KW-0067">ATP-binding</keyword>
<dbReference type="AlphaFoldDB" id="G7JZK8"/>
<dbReference type="InterPro" id="IPR041118">
    <property type="entry name" value="Rx_N"/>
</dbReference>
<sequence>MTEALLGVAFENLLSLVQNLIKVVLEDVEHKQVSDRSIKIWLQQIKDDIYVLDDILDECLIESGRIRGSSSFKPKNIVFRHEINRLKEITRRLDKIAENKNKFHLREDKDKIVKFLLTQARDTDFLSIYPIVGLGGIGKTTIVRLIHDDIRVSGNFNIIIWVCVYETFSLNRIVCSIIEPIIREKWDVWNKNQKLEFGLCQEKWNMLKYVLSCVSKGSFIFASTPDEVVMADGFISSRRNLEVLDVASMAWNGLCQKPFFEDIKIYEYSKDISLKTRDLFNDLAQSILEQQYMYLENANMTSLTKSTHHISFDSNNLLSIDDGAFKKVESLRTLYDL</sequence>
<gene>
    <name evidence="7" type="ordered locus">MTR_5g071450</name>
</gene>
<proteinExistence type="predicted"/>
<accession>G7JZK8</accession>
<dbReference type="GO" id="GO:0006952">
    <property type="term" value="P:defense response"/>
    <property type="evidence" value="ECO:0007669"/>
    <property type="project" value="UniProtKB-KW"/>
</dbReference>
<dbReference type="Gene3D" id="3.40.50.300">
    <property type="entry name" value="P-loop containing nucleotide triphosphate hydrolases"/>
    <property type="match status" value="1"/>
</dbReference>
<feature type="domain" description="Disease resistance N-terminal" evidence="6">
    <location>
        <begin position="20"/>
        <end position="73"/>
    </location>
</feature>
<dbReference type="STRING" id="3880.G7JZK8"/>
<dbReference type="InterPro" id="IPR002182">
    <property type="entry name" value="NB-ARC"/>
</dbReference>
<dbReference type="PaxDb" id="3880-AES98677"/>
<keyword evidence="9" id="KW-1185">Reference proteome</keyword>
<reference evidence="7 9" key="1">
    <citation type="journal article" date="2011" name="Nature">
        <title>The Medicago genome provides insight into the evolution of rhizobial symbioses.</title>
        <authorList>
            <person name="Young N.D."/>
            <person name="Debelle F."/>
            <person name="Oldroyd G.E."/>
            <person name="Geurts R."/>
            <person name="Cannon S.B."/>
            <person name="Udvardi M.K."/>
            <person name="Benedito V.A."/>
            <person name="Mayer K.F."/>
            <person name="Gouzy J."/>
            <person name="Schoof H."/>
            <person name="Van de Peer Y."/>
            <person name="Proost S."/>
            <person name="Cook D.R."/>
            <person name="Meyers B.C."/>
            <person name="Spannagl M."/>
            <person name="Cheung F."/>
            <person name="De Mita S."/>
            <person name="Krishnakumar V."/>
            <person name="Gundlach H."/>
            <person name="Zhou S."/>
            <person name="Mudge J."/>
            <person name="Bharti A.K."/>
            <person name="Murray J.D."/>
            <person name="Naoumkina M.A."/>
            <person name="Rosen B."/>
            <person name="Silverstein K.A."/>
            <person name="Tang H."/>
            <person name="Rombauts S."/>
            <person name="Zhao P.X."/>
            <person name="Zhou P."/>
            <person name="Barbe V."/>
            <person name="Bardou P."/>
            <person name="Bechner M."/>
            <person name="Bellec A."/>
            <person name="Berger A."/>
            <person name="Berges H."/>
            <person name="Bidwell S."/>
            <person name="Bisseling T."/>
            <person name="Choisne N."/>
            <person name="Couloux A."/>
            <person name="Denny R."/>
            <person name="Deshpande S."/>
            <person name="Dai X."/>
            <person name="Doyle J.J."/>
            <person name="Dudez A.M."/>
            <person name="Farmer A.D."/>
            <person name="Fouteau S."/>
            <person name="Franken C."/>
            <person name="Gibelin C."/>
            <person name="Gish J."/>
            <person name="Goldstein S."/>
            <person name="Gonzalez A.J."/>
            <person name="Green P.J."/>
            <person name="Hallab A."/>
            <person name="Hartog M."/>
            <person name="Hua A."/>
            <person name="Humphray S.J."/>
            <person name="Jeong D.H."/>
            <person name="Jing Y."/>
            <person name="Jocker A."/>
            <person name="Kenton S.M."/>
            <person name="Kim D.J."/>
            <person name="Klee K."/>
            <person name="Lai H."/>
            <person name="Lang C."/>
            <person name="Lin S."/>
            <person name="Macmil S.L."/>
            <person name="Magdelenat G."/>
            <person name="Matthews L."/>
            <person name="McCorrison J."/>
            <person name="Monaghan E.L."/>
            <person name="Mun J.H."/>
            <person name="Najar F.Z."/>
            <person name="Nicholson C."/>
            <person name="Noirot C."/>
            <person name="O'Bleness M."/>
            <person name="Paule C.R."/>
            <person name="Poulain J."/>
            <person name="Prion F."/>
            <person name="Qin B."/>
            <person name="Qu C."/>
            <person name="Retzel E.F."/>
            <person name="Riddle C."/>
            <person name="Sallet E."/>
            <person name="Samain S."/>
            <person name="Samson N."/>
            <person name="Sanders I."/>
            <person name="Saurat O."/>
            <person name="Scarpelli C."/>
            <person name="Schiex T."/>
            <person name="Segurens B."/>
            <person name="Severin A.J."/>
            <person name="Sherrier D.J."/>
            <person name="Shi R."/>
            <person name="Sims S."/>
            <person name="Singer S.R."/>
            <person name="Sinharoy S."/>
            <person name="Sterck L."/>
            <person name="Viollet A."/>
            <person name="Wang B.B."/>
            <person name="Wang K."/>
            <person name="Wang M."/>
            <person name="Wang X."/>
            <person name="Warfsmann J."/>
            <person name="Weissenbach J."/>
            <person name="White D.D."/>
            <person name="White J.D."/>
            <person name="Wiley G.B."/>
            <person name="Wincker P."/>
            <person name="Xing Y."/>
            <person name="Yang L."/>
            <person name="Yao Z."/>
            <person name="Ying F."/>
            <person name="Zhai J."/>
            <person name="Zhou L."/>
            <person name="Zuber A."/>
            <person name="Denarie J."/>
            <person name="Dixon R.A."/>
            <person name="May G.D."/>
            <person name="Schwartz D.C."/>
            <person name="Rogers J."/>
            <person name="Quetier F."/>
            <person name="Town C.D."/>
            <person name="Roe B.A."/>
        </authorList>
    </citation>
    <scope>NUCLEOTIDE SEQUENCE [LARGE SCALE GENOMIC DNA]</scope>
    <source>
        <strain evidence="7">A17</strain>
        <strain evidence="8 9">cv. Jemalong A17</strain>
    </source>
</reference>
<dbReference type="Pfam" id="PF00931">
    <property type="entry name" value="NB-ARC"/>
    <property type="match status" value="1"/>
</dbReference>
<reference evidence="7 9" key="2">
    <citation type="journal article" date="2014" name="BMC Genomics">
        <title>An improved genome release (version Mt4.0) for the model legume Medicago truncatula.</title>
        <authorList>
            <person name="Tang H."/>
            <person name="Krishnakumar V."/>
            <person name="Bidwell S."/>
            <person name="Rosen B."/>
            <person name="Chan A."/>
            <person name="Zhou S."/>
            <person name="Gentzbittel L."/>
            <person name="Childs K.L."/>
            <person name="Yandell M."/>
            <person name="Gundlach H."/>
            <person name="Mayer K.F."/>
            <person name="Schwartz D.C."/>
            <person name="Town C.D."/>
        </authorList>
    </citation>
    <scope>GENOME REANNOTATION</scope>
    <source>
        <strain evidence="8 9">cv. Jemalong A17</strain>
    </source>
</reference>
<protein>
    <submittedName>
        <fullName evidence="7">NB-ARC domain disease resistance protein</fullName>
    </submittedName>
</protein>
<keyword evidence="1" id="KW-0677">Repeat</keyword>
<dbReference type="InterPro" id="IPR027417">
    <property type="entry name" value="P-loop_NTPase"/>
</dbReference>
<evidence type="ECO:0000256" key="3">
    <source>
        <dbReference type="ARBA" id="ARBA00022821"/>
    </source>
</evidence>
<evidence type="ECO:0000259" key="6">
    <source>
        <dbReference type="Pfam" id="PF18052"/>
    </source>
</evidence>
<dbReference type="EMBL" id="CM001221">
    <property type="protein sequence ID" value="AES98677.2"/>
    <property type="molecule type" value="Genomic_DNA"/>
</dbReference>
<feature type="domain" description="NB-ARC" evidence="5">
    <location>
        <begin position="107"/>
        <end position="195"/>
    </location>
</feature>
<keyword evidence="3" id="KW-0611">Plant defense</keyword>
<dbReference type="SUPFAM" id="SSF52540">
    <property type="entry name" value="P-loop containing nucleoside triphosphate hydrolases"/>
    <property type="match status" value="1"/>
</dbReference>
<evidence type="ECO:0000313" key="9">
    <source>
        <dbReference type="Proteomes" id="UP000002051"/>
    </source>
</evidence>
<dbReference type="PANTHER" id="PTHR36766">
    <property type="entry name" value="PLANT BROAD-SPECTRUM MILDEW RESISTANCE PROTEIN RPW8"/>
    <property type="match status" value="1"/>
</dbReference>
<evidence type="ECO:0000256" key="4">
    <source>
        <dbReference type="ARBA" id="ARBA00022840"/>
    </source>
</evidence>
<dbReference type="EnsemblPlants" id="AES98677">
    <property type="protein sequence ID" value="AES98677"/>
    <property type="gene ID" value="MTR_5g071450"/>
</dbReference>
<evidence type="ECO:0000313" key="8">
    <source>
        <dbReference type="EnsemblPlants" id="AES98677"/>
    </source>
</evidence>
<dbReference type="Proteomes" id="UP000002051">
    <property type="component" value="Chromosome 5"/>
</dbReference>
<dbReference type="HOGENOM" id="CLU_824803_0_0_1"/>
<organism evidence="7 9">
    <name type="scientific">Medicago truncatula</name>
    <name type="common">Barrel medic</name>
    <name type="synonym">Medicago tribuloides</name>
    <dbReference type="NCBI Taxonomy" id="3880"/>
    <lineage>
        <taxon>Eukaryota</taxon>
        <taxon>Viridiplantae</taxon>
        <taxon>Streptophyta</taxon>
        <taxon>Embryophyta</taxon>
        <taxon>Tracheophyta</taxon>
        <taxon>Spermatophyta</taxon>
        <taxon>Magnoliopsida</taxon>
        <taxon>eudicotyledons</taxon>
        <taxon>Gunneridae</taxon>
        <taxon>Pentapetalae</taxon>
        <taxon>rosids</taxon>
        <taxon>fabids</taxon>
        <taxon>Fabales</taxon>
        <taxon>Fabaceae</taxon>
        <taxon>Papilionoideae</taxon>
        <taxon>50 kb inversion clade</taxon>
        <taxon>NPAAA clade</taxon>
        <taxon>Hologalegina</taxon>
        <taxon>IRL clade</taxon>
        <taxon>Trifolieae</taxon>
        <taxon>Medicago</taxon>
    </lineage>
</organism>
<evidence type="ECO:0000256" key="1">
    <source>
        <dbReference type="ARBA" id="ARBA00022737"/>
    </source>
</evidence>
<accession>A0A0C3XNU0</accession>
<reference evidence="8" key="3">
    <citation type="submission" date="2015-04" db="UniProtKB">
        <authorList>
            <consortium name="EnsemblPlants"/>
        </authorList>
    </citation>
    <scope>IDENTIFICATION</scope>
    <source>
        <strain evidence="8">cv. Jemalong A17</strain>
    </source>
</reference>
<dbReference type="GO" id="GO:0005524">
    <property type="term" value="F:ATP binding"/>
    <property type="evidence" value="ECO:0007669"/>
    <property type="project" value="UniProtKB-KW"/>
</dbReference>